<evidence type="ECO:0000313" key="3">
    <source>
        <dbReference type="Proteomes" id="UP000649259"/>
    </source>
</evidence>
<feature type="region of interest" description="Disordered" evidence="1">
    <location>
        <begin position="1"/>
        <end position="44"/>
    </location>
</feature>
<sequence>MTAPNDRAPASAENDEPTRALAPVGDRAPADKPAPAGEHGSADAEYSATVLASHWIQRPEPQATLVGPPTTRNLPDPAPDRVEGTVLRFGPGVSAAVAQRTHRTLPAVPRPAAPSRVRRHALPVLVIVLVVAFLAWQRLGPPVAVRSVDVAARPTAVGCDGTADIVGVVTTDGRPGTLSYRWTRSDGTASGVLREVVVRGQRQARLHLLWTFQGKGHYAARAQLHLVSPLDRTTTGHLAYDCP</sequence>
<evidence type="ECO:0000313" key="2">
    <source>
        <dbReference type="EMBL" id="GHI63586.1"/>
    </source>
</evidence>
<organism evidence="2 3">
    <name type="scientific">Streptomyces asoensis</name>
    <dbReference type="NCBI Taxonomy" id="249586"/>
    <lineage>
        <taxon>Bacteria</taxon>
        <taxon>Bacillati</taxon>
        <taxon>Actinomycetota</taxon>
        <taxon>Actinomycetes</taxon>
        <taxon>Kitasatosporales</taxon>
        <taxon>Streptomycetaceae</taxon>
        <taxon>Streptomyces</taxon>
    </lineage>
</organism>
<dbReference type="Proteomes" id="UP000649259">
    <property type="component" value="Unassembled WGS sequence"/>
</dbReference>
<dbReference type="RefSeq" id="WP_189924890.1">
    <property type="nucleotide sequence ID" value="NZ_BMSI01000010.1"/>
</dbReference>
<comment type="caution">
    <text evidence="2">The sequence shown here is derived from an EMBL/GenBank/DDBJ whole genome shotgun (WGS) entry which is preliminary data.</text>
</comment>
<dbReference type="GeneID" id="91473061"/>
<evidence type="ECO:0008006" key="4">
    <source>
        <dbReference type="Google" id="ProtNLM"/>
    </source>
</evidence>
<name>A0ABQ3S628_9ACTN</name>
<evidence type="ECO:0000256" key="1">
    <source>
        <dbReference type="SAM" id="MobiDB-lite"/>
    </source>
</evidence>
<gene>
    <name evidence="2" type="ORF">Saso_52360</name>
</gene>
<dbReference type="EMBL" id="BNEB01000005">
    <property type="protein sequence ID" value="GHI63586.1"/>
    <property type="molecule type" value="Genomic_DNA"/>
</dbReference>
<accession>A0ABQ3S628</accession>
<proteinExistence type="predicted"/>
<keyword evidence="3" id="KW-1185">Reference proteome</keyword>
<protein>
    <recommendedName>
        <fullName evidence="4">Ig-like domain-containing protein</fullName>
    </recommendedName>
</protein>
<reference evidence="3" key="1">
    <citation type="submission" date="2023-07" db="EMBL/GenBank/DDBJ databases">
        <title>Whole genome shotgun sequence of Streptomyces cacaoi subsp. asoensis NBRC 13813.</title>
        <authorList>
            <person name="Komaki H."/>
            <person name="Tamura T."/>
        </authorList>
    </citation>
    <scope>NUCLEOTIDE SEQUENCE [LARGE SCALE GENOMIC DNA]</scope>
    <source>
        <strain evidence="3">NBRC 13813</strain>
    </source>
</reference>